<comment type="caution">
    <text evidence="2">The sequence shown here is derived from an EMBL/GenBank/DDBJ whole genome shotgun (WGS) entry which is preliminary data.</text>
</comment>
<evidence type="ECO:0000313" key="2">
    <source>
        <dbReference type="EMBL" id="MFC5946638.1"/>
    </source>
</evidence>
<organism evidence="2 3">
    <name type="scientific">Micromonospora harpali</name>
    <dbReference type="NCBI Taxonomy" id="1490225"/>
    <lineage>
        <taxon>Bacteria</taxon>
        <taxon>Bacillati</taxon>
        <taxon>Actinomycetota</taxon>
        <taxon>Actinomycetes</taxon>
        <taxon>Micromonosporales</taxon>
        <taxon>Micromonosporaceae</taxon>
        <taxon>Micromonospora</taxon>
    </lineage>
</organism>
<gene>
    <name evidence="2" type="ORF">ACFPZ4_35455</name>
</gene>
<dbReference type="Proteomes" id="UP001596207">
    <property type="component" value="Unassembled WGS sequence"/>
</dbReference>
<dbReference type="Gene3D" id="1.20.810.10">
    <property type="entry name" value="Cytochrome Bc1 Complex, Chain C"/>
    <property type="match status" value="1"/>
</dbReference>
<name>A0ABW1I1F7_9ACTN</name>
<dbReference type="InterPro" id="IPR027387">
    <property type="entry name" value="Cytb/b6-like_sf"/>
</dbReference>
<feature type="transmembrane region" description="Helical" evidence="1">
    <location>
        <begin position="47"/>
        <end position="65"/>
    </location>
</feature>
<keyword evidence="1" id="KW-0472">Membrane</keyword>
<evidence type="ECO:0000256" key="1">
    <source>
        <dbReference type="SAM" id="Phobius"/>
    </source>
</evidence>
<sequence>MLIPALVPLGILITGLVLYPFAEQWVTGDRREHHVVDRPRNNPHRTSIGISAVSFYGVLWLLGANDEIAAFFHVSLNWTTYVGRFLVFAAPLVSYIVTYRICLGLQRRDSEVIGHGVESGVIKRLPRGEYIEVHAPPSEDIAAHVRGKRPI</sequence>
<keyword evidence="1" id="KW-1133">Transmembrane helix</keyword>
<keyword evidence="1" id="KW-0812">Transmembrane</keyword>
<accession>A0ABW1I1F7</accession>
<dbReference type="EMBL" id="JBHSQQ010000985">
    <property type="protein sequence ID" value="MFC5946638.1"/>
    <property type="molecule type" value="Genomic_DNA"/>
</dbReference>
<feature type="transmembrane region" description="Helical" evidence="1">
    <location>
        <begin position="85"/>
        <end position="103"/>
    </location>
</feature>
<feature type="non-terminal residue" evidence="2">
    <location>
        <position position="151"/>
    </location>
</feature>
<evidence type="ECO:0000313" key="3">
    <source>
        <dbReference type="Proteomes" id="UP001596207"/>
    </source>
</evidence>
<keyword evidence="3" id="KW-1185">Reference proteome</keyword>
<protein>
    <submittedName>
        <fullName evidence="2">Cytochrome b</fullName>
    </submittedName>
</protein>
<feature type="transmembrane region" description="Helical" evidence="1">
    <location>
        <begin position="6"/>
        <end position="26"/>
    </location>
</feature>
<reference evidence="3" key="1">
    <citation type="journal article" date="2019" name="Int. J. Syst. Evol. Microbiol.">
        <title>The Global Catalogue of Microorganisms (GCM) 10K type strain sequencing project: providing services to taxonomists for standard genome sequencing and annotation.</title>
        <authorList>
            <consortium name="The Broad Institute Genomics Platform"/>
            <consortium name="The Broad Institute Genome Sequencing Center for Infectious Disease"/>
            <person name="Wu L."/>
            <person name="Ma J."/>
        </authorList>
    </citation>
    <scope>NUCLEOTIDE SEQUENCE [LARGE SCALE GENOMIC DNA]</scope>
    <source>
        <strain evidence="3">CGMCC 4.7173</strain>
    </source>
</reference>
<proteinExistence type="predicted"/>